<sequence length="59" mass="6816">MAKTRISITIDDQIAKAIELYYREKVKNAAEKGEAIPKLSNIYEEIIEKGWDKSFAKKK</sequence>
<organism evidence="1 2">
    <name type="scientific">Nitrosotalea devaniterrae</name>
    <dbReference type="NCBI Taxonomy" id="1078905"/>
    <lineage>
        <taxon>Archaea</taxon>
        <taxon>Nitrososphaerota</taxon>
        <taxon>Nitrososphaeria</taxon>
        <taxon>Nitrosotaleales</taxon>
        <taxon>Nitrosotaleaceae</taxon>
        <taxon>Nitrosotalea</taxon>
    </lineage>
</organism>
<dbReference type="EMBL" id="LN890280">
    <property type="protein sequence ID" value="CUR51486.1"/>
    <property type="molecule type" value="Genomic_DNA"/>
</dbReference>
<dbReference type="Proteomes" id="UP000196239">
    <property type="component" value="Chromosome 1"/>
</dbReference>
<protein>
    <submittedName>
        <fullName evidence="1">Uncharacterized protein</fullName>
    </submittedName>
</protein>
<name>A0A128A295_9ARCH</name>
<dbReference type="KEGG" id="ndv:NDEV_0721"/>
<proteinExistence type="predicted"/>
<accession>A0A128A295</accession>
<keyword evidence="2" id="KW-1185">Reference proteome</keyword>
<reference evidence="2" key="1">
    <citation type="submission" date="2015-10" db="EMBL/GenBank/DDBJ databases">
        <authorList>
            <person name="Lehtovirta-Morley L.E."/>
            <person name="Vieille C."/>
        </authorList>
    </citation>
    <scope>NUCLEOTIDE SEQUENCE [LARGE SCALE GENOMIC DNA]</scope>
</reference>
<dbReference type="AlphaFoldDB" id="A0A128A295"/>
<gene>
    <name evidence="1" type="ORF">NDEV_0721</name>
</gene>
<evidence type="ECO:0000313" key="2">
    <source>
        <dbReference type="Proteomes" id="UP000196239"/>
    </source>
</evidence>
<evidence type="ECO:0000313" key="1">
    <source>
        <dbReference type="EMBL" id="CUR51486.1"/>
    </source>
</evidence>